<gene>
    <name evidence="2" type="ORF">NECAME_01479</name>
</gene>
<dbReference type="AlphaFoldDB" id="W2TTD2"/>
<dbReference type="PANTHER" id="PTHR10504">
    <property type="entry name" value="BACTERICIDAL PERMEABILITY-INCREASING BPI PROTEIN-RELATED"/>
    <property type="match status" value="1"/>
</dbReference>
<name>W2TTD2_NECAM</name>
<sequence>MFIALFIWPGRTNVELLLWTGVNADGHLKTDLVTCKVAANNVELTLAAADKAIANYLPVIMHFIKERIEQAICPSFHAELVPVVSNRLMNTPMSAALFEHFFVNYGLLSPVEYSDTRVSMRHRGNAFGILRQGGFLILKFDYEISRTAQNNSAIAGYLKTDCPGDDICAGTLFPALGQRFPGGEVIIKSHTISYPRMTINDGNATIYIDSRVDAFVQQGDRTRRFLTSAMDAEAKLEKFSFFLHFFHVSRVASLVDGIDEGSLEFLVNALTELILNEDMAKKLKGGGNRSDFFCV</sequence>
<dbReference type="Proteomes" id="UP000053676">
    <property type="component" value="Unassembled WGS sequence"/>
</dbReference>
<dbReference type="GO" id="GO:0005615">
    <property type="term" value="C:extracellular space"/>
    <property type="evidence" value="ECO:0007669"/>
    <property type="project" value="TreeGrafter"/>
</dbReference>
<organism evidence="2 3">
    <name type="scientific">Necator americanus</name>
    <name type="common">Human hookworm</name>
    <dbReference type="NCBI Taxonomy" id="51031"/>
    <lineage>
        <taxon>Eukaryota</taxon>
        <taxon>Metazoa</taxon>
        <taxon>Ecdysozoa</taxon>
        <taxon>Nematoda</taxon>
        <taxon>Chromadorea</taxon>
        <taxon>Rhabditida</taxon>
        <taxon>Rhabditina</taxon>
        <taxon>Rhabditomorpha</taxon>
        <taxon>Strongyloidea</taxon>
        <taxon>Ancylostomatidae</taxon>
        <taxon>Bunostominae</taxon>
        <taxon>Necator</taxon>
    </lineage>
</organism>
<dbReference type="GO" id="GO:0008289">
    <property type="term" value="F:lipid binding"/>
    <property type="evidence" value="ECO:0007669"/>
    <property type="project" value="InterPro"/>
</dbReference>
<proteinExistence type="predicted"/>
<dbReference type="InterPro" id="IPR032942">
    <property type="entry name" value="BPI/LBP/Plunc"/>
</dbReference>
<dbReference type="EMBL" id="KI657838">
    <property type="protein sequence ID" value="ETN84919.1"/>
    <property type="molecule type" value="Genomic_DNA"/>
</dbReference>
<dbReference type="Gene3D" id="3.15.20.10">
    <property type="entry name" value="Bactericidal permeability-increasing protein, domain 2"/>
    <property type="match status" value="1"/>
</dbReference>
<protein>
    <recommendedName>
        <fullName evidence="1">Lipid-binding serum glycoprotein C-terminal domain-containing protein</fullName>
    </recommendedName>
</protein>
<dbReference type="SMART" id="SM00329">
    <property type="entry name" value="BPI2"/>
    <property type="match status" value="1"/>
</dbReference>
<dbReference type="PANTHER" id="PTHR10504:SF133">
    <property type="entry name" value="LIPID-BINDING SERUM GLYCOPROTEIN C-TERMINAL DOMAIN-CONTAINING PROTEIN"/>
    <property type="match status" value="1"/>
</dbReference>
<dbReference type="STRING" id="51031.W2TTD2"/>
<accession>W2TTD2</accession>
<dbReference type="OrthoDB" id="10255543at2759"/>
<reference evidence="3" key="1">
    <citation type="journal article" date="2014" name="Nat. Genet.">
        <title>Genome of the human hookworm Necator americanus.</title>
        <authorList>
            <person name="Tang Y.T."/>
            <person name="Gao X."/>
            <person name="Rosa B.A."/>
            <person name="Abubucker S."/>
            <person name="Hallsworth-Pepin K."/>
            <person name="Martin J."/>
            <person name="Tyagi R."/>
            <person name="Heizer E."/>
            <person name="Zhang X."/>
            <person name="Bhonagiri-Palsikar V."/>
            <person name="Minx P."/>
            <person name="Warren W.C."/>
            <person name="Wang Q."/>
            <person name="Zhan B."/>
            <person name="Hotez P.J."/>
            <person name="Sternberg P.W."/>
            <person name="Dougall A."/>
            <person name="Gaze S.T."/>
            <person name="Mulvenna J."/>
            <person name="Sotillo J."/>
            <person name="Ranganathan S."/>
            <person name="Rabelo E.M."/>
            <person name="Wilson R.K."/>
            <person name="Felgner P.L."/>
            <person name="Bethony J."/>
            <person name="Hawdon J.M."/>
            <person name="Gasser R.B."/>
            <person name="Loukas A."/>
            <person name="Mitreva M."/>
        </authorList>
    </citation>
    <scope>NUCLEOTIDE SEQUENCE [LARGE SCALE GENOMIC DNA]</scope>
</reference>
<keyword evidence="3" id="KW-1185">Reference proteome</keyword>
<dbReference type="InterPro" id="IPR017943">
    <property type="entry name" value="Bactericidal_perm-incr_a/b_dom"/>
</dbReference>
<dbReference type="InterPro" id="IPR001124">
    <property type="entry name" value="Lipid-bd_serum_glycop_C"/>
</dbReference>
<dbReference type="SUPFAM" id="SSF55394">
    <property type="entry name" value="Bactericidal permeability-increasing protein, BPI"/>
    <property type="match status" value="2"/>
</dbReference>
<feature type="domain" description="Lipid-binding serum glycoprotein C-terminal" evidence="1">
    <location>
        <begin position="112"/>
        <end position="295"/>
    </location>
</feature>
<evidence type="ECO:0000313" key="3">
    <source>
        <dbReference type="Proteomes" id="UP000053676"/>
    </source>
</evidence>
<evidence type="ECO:0000259" key="1">
    <source>
        <dbReference type="SMART" id="SM00329"/>
    </source>
</evidence>
<dbReference type="KEGG" id="nai:NECAME_01479"/>
<evidence type="ECO:0000313" key="2">
    <source>
        <dbReference type="EMBL" id="ETN84919.1"/>
    </source>
</evidence>